<sequence length="506" mass="56780">MAQERSIPYEILQKILSYISNDDKATLSSCSLISPCFYTAMQKRMYKSLELEYTAKHADHPGSHGISDIVWADHKNTSRSGKFLSALTSTPTLSNYIQELTITIGQVPEEGMMSLGERTTVTEVLAYLSSLTALSVISTFPLHYEHHNETLKASIRNLLVRNPNLAIVNLSGLSNFPSDELQHLGGVSSLSVSSICNTGSSVNVDNSMAPQRRERQMCRPISFRLTPSRQPWQIAGVVAALDGYSTVDHFGPRRSPPFLSFELLESLDLCSIRASPVRHVKELLSFVDPNRFQHLRIKTPSSALIEYSEGAPNTADLESIDLGLEALHSLQSFEIHGDIEFSHMIMDEGQIDQETTLRTMTDMLWISQVIETLSHPSMNSNDEDVLPRFQSLRVAFDVDIMEFALFHEDIMMLTPDILDKFVSVDFTPLVTSMRNVQIQCMGTNDVQCYLDLKVCDGRCKPDYEASNFPPPDPQIRNDVVKAFIRNPTLQKAYCSDRFMVSVVNHC</sequence>
<evidence type="ECO:0000313" key="1">
    <source>
        <dbReference type="EMBL" id="PPR01758.1"/>
    </source>
</evidence>
<accession>A0A409YFI5</accession>
<reference evidence="1 2" key="1">
    <citation type="journal article" date="2018" name="Evol. Lett.">
        <title>Horizontal gene cluster transfer increased hallucinogenic mushroom diversity.</title>
        <authorList>
            <person name="Reynolds H.T."/>
            <person name="Vijayakumar V."/>
            <person name="Gluck-Thaler E."/>
            <person name="Korotkin H.B."/>
            <person name="Matheny P.B."/>
            <person name="Slot J.C."/>
        </authorList>
    </citation>
    <scope>NUCLEOTIDE SEQUENCE [LARGE SCALE GENOMIC DNA]</scope>
    <source>
        <strain evidence="1 2">2629</strain>
    </source>
</reference>
<proteinExistence type="predicted"/>
<evidence type="ECO:0000313" key="2">
    <source>
        <dbReference type="Proteomes" id="UP000284842"/>
    </source>
</evidence>
<comment type="caution">
    <text evidence="1">The sequence shown here is derived from an EMBL/GenBank/DDBJ whole genome shotgun (WGS) entry which is preliminary data.</text>
</comment>
<dbReference type="EMBL" id="NHTK01001219">
    <property type="protein sequence ID" value="PPR01758.1"/>
    <property type="molecule type" value="Genomic_DNA"/>
</dbReference>
<gene>
    <name evidence="1" type="ORF">CVT24_001821</name>
</gene>
<dbReference type="Proteomes" id="UP000284842">
    <property type="component" value="Unassembled WGS sequence"/>
</dbReference>
<organism evidence="1 2">
    <name type="scientific">Panaeolus cyanescens</name>
    <dbReference type="NCBI Taxonomy" id="181874"/>
    <lineage>
        <taxon>Eukaryota</taxon>
        <taxon>Fungi</taxon>
        <taxon>Dikarya</taxon>
        <taxon>Basidiomycota</taxon>
        <taxon>Agaricomycotina</taxon>
        <taxon>Agaricomycetes</taxon>
        <taxon>Agaricomycetidae</taxon>
        <taxon>Agaricales</taxon>
        <taxon>Agaricineae</taxon>
        <taxon>Galeropsidaceae</taxon>
        <taxon>Panaeolus</taxon>
    </lineage>
</organism>
<evidence type="ECO:0008006" key="3">
    <source>
        <dbReference type="Google" id="ProtNLM"/>
    </source>
</evidence>
<keyword evidence="2" id="KW-1185">Reference proteome</keyword>
<dbReference type="AlphaFoldDB" id="A0A409YFI5"/>
<dbReference type="InParanoid" id="A0A409YFI5"/>
<protein>
    <recommendedName>
        <fullName evidence="3">F-box domain-containing protein</fullName>
    </recommendedName>
</protein>
<name>A0A409YFI5_9AGAR</name>